<sequence>MAHELPIRTSNGGQPDAGILRLPTELISAICCMLCFHCRGGRVVDATSKAVTAAYEDQMAISALSRCSRGLRDKAQPILFHWYHDLEEEDYGRQQRHLERFVEAIIRKPHLAASVKALAFYQPTLSSSHSHLSYAQARARRTYEVDRIFRPTAISLGPGHLARRANSSQPALHVELRDLAIALCPALSQLCFHDIPIPAEDEAPEYNWTTWSYPLPSLTTLVFPGTRTRIRRKEATYHIREATYLLRHAPSLHTLIAPDCGGAGGGRRHLFLDHHHDNDDDDDDEAWDVGPLPALRTLSLNGIGMTVLARILRCCPALQDLEYLDEPASERVWVVLDPARDLGHLRGTLRRLCYSDGNNNGVFFYCGARHDDGPGMAPDGLGFAGFGVLEVLEIEQFLLYGPVFAPSDSRFPGNGVCLRETTGENFLVKLPASLRRLRVGAVIYWPAMYRDLLALVEQQCARFPRLEAVAVEVYRAPPRYQAEHLAGVFAAAGVAFSVARARSPRAALSGLLPARPGRREIVPLSMVYPESDYSESYYSESVSSDSEESGESLPWQ</sequence>
<protein>
    <submittedName>
        <fullName evidence="1">Uncharacterized protein</fullName>
    </submittedName>
</protein>
<comment type="caution">
    <text evidence="1">The sequence shown here is derived from an EMBL/GenBank/DDBJ whole genome shotgun (WGS) entry which is preliminary data.</text>
</comment>
<organism evidence="1 2">
    <name type="scientific">Staphylotrichum tortipilum</name>
    <dbReference type="NCBI Taxonomy" id="2831512"/>
    <lineage>
        <taxon>Eukaryota</taxon>
        <taxon>Fungi</taxon>
        <taxon>Dikarya</taxon>
        <taxon>Ascomycota</taxon>
        <taxon>Pezizomycotina</taxon>
        <taxon>Sordariomycetes</taxon>
        <taxon>Sordariomycetidae</taxon>
        <taxon>Sordariales</taxon>
        <taxon>Chaetomiaceae</taxon>
        <taxon>Staphylotrichum</taxon>
    </lineage>
</organism>
<dbReference type="Proteomes" id="UP001303889">
    <property type="component" value="Unassembled WGS sequence"/>
</dbReference>
<evidence type="ECO:0000313" key="2">
    <source>
        <dbReference type="Proteomes" id="UP001303889"/>
    </source>
</evidence>
<evidence type="ECO:0000313" key="1">
    <source>
        <dbReference type="EMBL" id="KAK3902617.1"/>
    </source>
</evidence>
<keyword evidence="2" id="KW-1185">Reference proteome</keyword>
<proteinExistence type="predicted"/>
<name>A0AAN6MKL5_9PEZI</name>
<dbReference type="AlphaFoldDB" id="A0AAN6MKL5"/>
<accession>A0AAN6MKL5</accession>
<reference evidence="1" key="1">
    <citation type="journal article" date="2023" name="Mol. Phylogenet. Evol.">
        <title>Genome-scale phylogeny and comparative genomics of the fungal order Sordariales.</title>
        <authorList>
            <person name="Hensen N."/>
            <person name="Bonometti L."/>
            <person name="Westerberg I."/>
            <person name="Brannstrom I.O."/>
            <person name="Guillou S."/>
            <person name="Cros-Aarteil S."/>
            <person name="Calhoun S."/>
            <person name="Haridas S."/>
            <person name="Kuo A."/>
            <person name="Mondo S."/>
            <person name="Pangilinan J."/>
            <person name="Riley R."/>
            <person name="LaButti K."/>
            <person name="Andreopoulos B."/>
            <person name="Lipzen A."/>
            <person name="Chen C."/>
            <person name="Yan M."/>
            <person name="Daum C."/>
            <person name="Ng V."/>
            <person name="Clum A."/>
            <person name="Steindorff A."/>
            <person name="Ohm R.A."/>
            <person name="Martin F."/>
            <person name="Silar P."/>
            <person name="Natvig D.O."/>
            <person name="Lalanne C."/>
            <person name="Gautier V."/>
            <person name="Ament-Velasquez S.L."/>
            <person name="Kruys A."/>
            <person name="Hutchinson M.I."/>
            <person name="Powell A.J."/>
            <person name="Barry K."/>
            <person name="Miller A.N."/>
            <person name="Grigoriev I.V."/>
            <person name="Debuchy R."/>
            <person name="Gladieux P."/>
            <person name="Hiltunen Thoren M."/>
            <person name="Johannesson H."/>
        </authorList>
    </citation>
    <scope>NUCLEOTIDE SEQUENCE</scope>
    <source>
        <strain evidence="1">CBS 103.79</strain>
    </source>
</reference>
<gene>
    <name evidence="1" type="ORF">C8A05DRAFT_15354</name>
</gene>
<dbReference type="EMBL" id="MU855498">
    <property type="protein sequence ID" value="KAK3902617.1"/>
    <property type="molecule type" value="Genomic_DNA"/>
</dbReference>
<reference evidence="1" key="2">
    <citation type="submission" date="2023-05" db="EMBL/GenBank/DDBJ databases">
        <authorList>
            <consortium name="Lawrence Berkeley National Laboratory"/>
            <person name="Steindorff A."/>
            <person name="Hensen N."/>
            <person name="Bonometti L."/>
            <person name="Westerberg I."/>
            <person name="Brannstrom I.O."/>
            <person name="Guillou S."/>
            <person name="Cros-Aarteil S."/>
            <person name="Calhoun S."/>
            <person name="Haridas S."/>
            <person name="Kuo A."/>
            <person name="Mondo S."/>
            <person name="Pangilinan J."/>
            <person name="Riley R."/>
            <person name="Labutti K."/>
            <person name="Andreopoulos B."/>
            <person name="Lipzen A."/>
            <person name="Chen C."/>
            <person name="Yanf M."/>
            <person name="Daum C."/>
            <person name="Ng V."/>
            <person name="Clum A."/>
            <person name="Ohm R."/>
            <person name="Martin F."/>
            <person name="Silar P."/>
            <person name="Natvig D."/>
            <person name="Lalanne C."/>
            <person name="Gautier V."/>
            <person name="Ament-Velasquez S.L."/>
            <person name="Kruys A."/>
            <person name="Hutchinson M.I."/>
            <person name="Powell A.J."/>
            <person name="Barry K."/>
            <person name="Miller A.N."/>
            <person name="Grigoriev I.V."/>
            <person name="Debuchy R."/>
            <person name="Gladieux P."/>
            <person name="Thoren M.H."/>
            <person name="Johannesson H."/>
        </authorList>
    </citation>
    <scope>NUCLEOTIDE SEQUENCE</scope>
    <source>
        <strain evidence="1">CBS 103.79</strain>
    </source>
</reference>